<sequence length="93" mass="9914">MVPFVKTNEVFTVLAGCPLDILETSYGGVEGIAGATDAFLPLNLQVVGASRLRIFKFGGIFGDSGVPSSSELSPVFPPFLALDFLLFPPPIYY</sequence>
<proteinExistence type="predicted"/>
<accession>A0AAV3Q2A9</accession>
<reference evidence="1 2" key="1">
    <citation type="submission" date="2024-01" db="EMBL/GenBank/DDBJ databases">
        <title>The complete chloroplast genome sequence of Lithospermum erythrorhizon: insights into the phylogenetic relationship among Boraginaceae species and the maternal lineages of purple gromwells.</title>
        <authorList>
            <person name="Okada T."/>
            <person name="Watanabe K."/>
        </authorList>
    </citation>
    <scope>NUCLEOTIDE SEQUENCE [LARGE SCALE GENOMIC DNA]</scope>
</reference>
<keyword evidence="2" id="KW-1185">Reference proteome</keyword>
<name>A0AAV3Q2A9_LITER</name>
<comment type="caution">
    <text evidence="1">The sequence shown here is derived from an EMBL/GenBank/DDBJ whole genome shotgun (WGS) entry which is preliminary data.</text>
</comment>
<gene>
    <name evidence="1" type="ORF">LIER_14876</name>
</gene>
<organism evidence="1 2">
    <name type="scientific">Lithospermum erythrorhizon</name>
    <name type="common">Purple gromwell</name>
    <name type="synonym">Lithospermum officinale var. erythrorhizon</name>
    <dbReference type="NCBI Taxonomy" id="34254"/>
    <lineage>
        <taxon>Eukaryota</taxon>
        <taxon>Viridiplantae</taxon>
        <taxon>Streptophyta</taxon>
        <taxon>Embryophyta</taxon>
        <taxon>Tracheophyta</taxon>
        <taxon>Spermatophyta</taxon>
        <taxon>Magnoliopsida</taxon>
        <taxon>eudicotyledons</taxon>
        <taxon>Gunneridae</taxon>
        <taxon>Pentapetalae</taxon>
        <taxon>asterids</taxon>
        <taxon>lamiids</taxon>
        <taxon>Boraginales</taxon>
        <taxon>Boraginaceae</taxon>
        <taxon>Boraginoideae</taxon>
        <taxon>Lithospermeae</taxon>
        <taxon>Lithospermum</taxon>
    </lineage>
</organism>
<protein>
    <submittedName>
        <fullName evidence="1">Uncharacterized protein</fullName>
    </submittedName>
</protein>
<evidence type="ECO:0000313" key="1">
    <source>
        <dbReference type="EMBL" id="GAA0157650.1"/>
    </source>
</evidence>
<dbReference type="EMBL" id="BAABME010003152">
    <property type="protein sequence ID" value="GAA0157650.1"/>
    <property type="molecule type" value="Genomic_DNA"/>
</dbReference>
<dbReference type="Proteomes" id="UP001454036">
    <property type="component" value="Unassembled WGS sequence"/>
</dbReference>
<evidence type="ECO:0000313" key="2">
    <source>
        <dbReference type="Proteomes" id="UP001454036"/>
    </source>
</evidence>
<dbReference type="AlphaFoldDB" id="A0AAV3Q2A9"/>